<dbReference type="Pfam" id="PF02572">
    <property type="entry name" value="CobA_CobO_BtuR"/>
    <property type="match status" value="1"/>
</dbReference>
<dbReference type="GO" id="GO:0005524">
    <property type="term" value="F:ATP binding"/>
    <property type="evidence" value="ECO:0007669"/>
    <property type="project" value="InterPro"/>
</dbReference>
<dbReference type="SUPFAM" id="SSF52540">
    <property type="entry name" value="P-loop containing nucleoside triphosphate hydrolases"/>
    <property type="match status" value="1"/>
</dbReference>
<dbReference type="EMBL" id="JACRST010000013">
    <property type="protein sequence ID" value="MBC8547083.1"/>
    <property type="molecule type" value="Genomic_DNA"/>
</dbReference>
<dbReference type="Proteomes" id="UP000653127">
    <property type="component" value="Unassembled WGS sequence"/>
</dbReference>
<dbReference type="PIRSF" id="PIRSF015617">
    <property type="entry name" value="Adensltrnsf_CobA"/>
    <property type="match status" value="1"/>
</dbReference>
<evidence type="ECO:0000313" key="2">
    <source>
        <dbReference type="Proteomes" id="UP000653127"/>
    </source>
</evidence>
<dbReference type="AlphaFoldDB" id="A0A926I522"/>
<accession>A0A926I522</accession>
<evidence type="ECO:0000313" key="1">
    <source>
        <dbReference type="EMBL" id="MBC8547083.1"/>
    </source>
</evidence>
<protein>
    <submittedName>
        <fullName evidence="1">Cob(I)yrinic acid a,c-diamide adenosyltransferase</fullName>
    </submittedName>
</protein>
<dbReference type="InterPro" id="IPR027417">
    <property type="entry name" value="P-loop_NTPase"/>
</dbReference>
<dbReference type="CDD" id="cd00561">
    <property type="entry name" value="CobA_ACA"/>
    <property type="match status" value="1"/>
</dbReference>
<dbReference type="GO" id="GO:0008817">
    <property type="term" value="F:corrinoid adenosyltransferase activity"/>
    <property type="evidence" value="ECO:0007669"/>
    <property type="project" value="InterPro"/>
</dbReference>
<name>A0A926I522_9FIRM</name>
<dbReference type="PANTHER" id="PTHR46638:SF1">
    <property type="entry name" value="CORRINOID ADENOSYLTRANSFERASE"/>
    <property type="match status" value="1"/>
</dbReference>
<dbReference type="Gene3D" id="3.40.50.300">
    <property type="entry name" value="P-loop containing nucleotide triphosphate hydrolases"/>
    <property type="match status" value="1"/>
</dbReference>
<keyword evidence="2" id="KW-1185">Reference proteome</keyword>
<proteinExistence type="predicted"/>
<dbReference type="RefSeq" id="WP_249283155.1">
    <property type="nucleotide sequence ID" value="NZ_JACRST010000013.1"/>
</dbReference>
<comment type="caution">
    <text evidence="1">The sequence shown here is derived from an EMBL/GenBank/DDBJ whole genome shotgun (WGS) entry which is preliminary data.</text>
</comment>
<dbReference type="GO" id="GO:0009236">
    <property type="term" value="P:cobalamin biosynthetic process"/>
    <property type="evidence" value="ECO:0007669"/>
    <property type="project" value="InterPro"/>
</dbReference>
<sequence length="177" mass="19861">MNRQPGLIHIYCGDGKGKTTAAMGLALRAAGNGMQVAIVQFLKGQTSGELRSLELLPNITVIREQMSPKFTFQMNPEELDQTREIHSRYLHCALELAREGRCDMLILDELMGALSCGLIDEALLHELVDHKPEPLELVMTGRNPPQWLLDRADYVSEICKRKHPYDRGIAARPGVER</sequence>
<dbReference type="PANTHER" id="PTHR46638">
    <property type="entry name" value="CORRINOID ADENOSYLTRANSFERASE"/>
    <property type="match status" value="1"/>
</dbReference>
<reference evidence="1" key="1">
    <citation type="submission" date="2020-08" db="EMBL/GenBank/DDBJ databases">
        <title>Genome public.</title>
        <authorList>
            <person name="Liu C."/>
            <person name="Sun Q."/>
        </authorList>
    </citation>
    <scope>NUCLEOTIDE SEQUENCE</scope>
    <source>
        <strain evidence="1">NSJ-31</strain>
    </source>
</reference>
<dbReference type="InterPro" id="IPR003724">
    <property type="entry name" value="CblAdoTrfase_CobA"/>
</dbReference>
<gene>
    <name evidence="1" type="ORF">H8711_09095</name>
</gene>
<organism evidence="1 2">
    <name type="scientific">Ligaoa zhengdingensis</name>
    <dbReference type="NCBI Taxonomy" id="2763658"/>
    <lineage>
        <taxon>Bacteria</taxon>
        <taxon>Bacillati</taxon>
        <taxon>Bacillota</taxon>
        <taxon>Clostridia</taxon>
        <taxon>Eubacteriales</taxon>
        <taxon>Oscillospiraceae</taxon>
        <taxon>Ligaoa</taxon>
    </lineage>
</organism>